<name>A0A7R6PB05_9GAMM</name>
<dbReference type="GO" id="GO:0003700">
    <property type="term" value="F:DNA-binding transcription factor activity"/>
    <property type="evidence" value="ECO:0007669"/>
    <property type="project" value="InterPro"/>
</dbReference>
<evidence type="ECO:0000313" key="6">
    <source>
        <dbReference type="Proteomes" id="UP000595663"/>
    </source>
</evidence>
<evidence type="ECO:0000256" key="2">
    <source>
        <dbReference type="ARBA" id="ARBA00023125"/>
    </source>
</evidence>
<evidence type="ECO:0000256" key="1">
    <source>
        <dbReference type="ARBA" id="ARBA00023015"/>
    </source>
</evidence>
<dbReference type="Gene3D" id="1.10.10.60">
    <property type="entry name" value="Homeodomain-like"/>
    <property type="match status" value="1"/>
</dbReference>
<dbReference type="PANTHER" id="PTHR47894:SF1">
    <property type="entry name" value="HTH-TYPE TRANSCRIPTIONAL REGULATOR VQSM"/>
    <property type="match status" value="1"/>
</dbReference>
<keyword evidence="1" id="KW-0805">Transcription regulation</keyword>
<dbReference type="InterPro" id="IPR032687">
    <property type="entry name" value="AraC-type_N"/>
</dbReference>
<dbReference type="SMART" id="SM00342">
    <property type="entry name" value="HTH_ARAC"/>
    <property type="match status" value="1"/>
</dbReference>
<dbReference type="RefSeq" id="WP_019621052.1">
    <property type="nucleotide sequence ID" value="NZ_AP014545.1"/>
</dbReference>
<keyword evidence="2" id="KW-0238">DNA-binding</keyword>
<accession>A0A7R6PB05</accession>
<evidence type="ECO:0000259" key="4">
    <source>
        <dbReference type="PROSITE" id="PS01124"/>
    </source>
</evidence>
<dbReference type="GO" id="GO:0000976">
    <property type="term" value="F:transcription cis-regulatory region binding"/>
    <property type="evidence" value="ECO:0007669"/>
    <property type="project" value="TreeGrafter"/>
</dbReference>
<evidence type="ECO:0000313" key="5">
    <source>
        <dbReference type="EMBL" id="BBB24776.1"/>
    </source>
</evidence>
<keyword evidence="3" id="KW-0804">Transcription</keyword>
<dbReference type="EMBL" id="AP014545">
    <property type="protein sequence ID" value="BBB24776.1"/>
    <property type="molecule type" value="Genomic_DNA"/>
</dbReference>
<feature type="domain" description="HTH araC/xylS-type" evidence="4">
    <location>
        <begin position="232"/>
        <end position="332"/>
    </location>
</feature>
<reference evidence="5 6" key="1">
    <citation type="journal article" date="2008" name="Int. J. Syst. Evol. Microbiol.">
        <title>Amphritea japonica sp. nov. and Amphritea balenae sp. nov., isolated from the sediment adjacent to sperm whale carcasses off Kagoshima, Japan.</title>
        <authorList>
            <person name="Miyazaki M."/>
            <person name="Nogi Y."/>
            <person name="Fujiwara Y."/>
            <person name="Kawato M."/>
            <person name="Nagahama T."/>
            <person name="Kubokawa K."/>
            <person name="Horikoshi K."/>
        </authorList>
    </citation>
    <scope>NUCLEOTIDE SEQUENCE [LARGE SCALE GENOMIC DNA]</scope>
    <source>
        <strain evidence="5 6">ATCC BAA-1530</strain>
    </source>
</reference>
<dbReference type="SUPFAM" id="SSF109998">
    <property type="entry name" value="Triger factor/SurA peptide-binding domain-like"/>
    <property type="match status" value="1"/>
</dbReference>
<evidence type="ECO:0000256" key="3">
    <source>
        <dbReference type="ARBA" id="ARBA00023163"/>
    </source>
</evidence>
<protein>
    <submittedName>
        <fullName evidence="5">AraC family transcriptional regulator</fullName>
    </submittedName>
</protein>
<dbReference type="AlphaFoldDB" id="A0A7R6PB05"/>
<dbReference type="InterPro" id="IPR020449">
    <property type="entry name" value="Tscrpt_reg_AraC-type_HTH"/>
</dbReference>
<dbReference type="PROSITE" id="PS01124">
    <property type="entry name" value="HTH_ARAC_FAMILY_2"/>
    <property type="match status" value="1"/>
</dbReference>
<keyword evidence="6" id="KW-1185">Reference proteome</keyword>
<dbReference type="KEGG" id="ajp:AMJAP_0177"/>
<dbReference type="InterPro" id="IPR018060">
    <property type="entry name" value="HTH_AraC"/>
</dbReference>
<dbReference type="InterPro" id="IPR027304">
    <property type="entry name" value="Trigger_fact/SurA_dom_sf"/>
</dbReference>
<dbReference type="GO" id="GO:0005829">
    <property type="term" value="C:cytosol"/>
    <property type="evidence" value="ECO:0007669"/>
    <property type="project" value="TreeGrafter"/>
</dbReference>
<organism evidence="5 6">
    <name type="scientific">Amphritea japonica ATCC BAA-1530</name>
    <dbReference type="NCBI Taxonomy" id="1278309"/>
    <lineage>
        <taxon>Bacteria</taxon>
        <taxon>Pseudomonadati</taxon>
        <taxon>Pseudomonadota</taxon>
        <taxon>Gammaproteobacteria</taxon>
        <taxon>Oceanospirillales</taxon>
        <taxon>Oceanospirillaceae</taxon>
        <taxon>Amphritea</taxon>
    </lineage>
</organism>
<proteinExistence type="predicted"/>
<dbReference type="InterPro" id="IPR009057">
    <property type="entry name" value="Homeodomain-like_sf"/>
</dbReference>
<dbReference type="PANTHER" id="PTHR47894">
    <property type="entry name" value="HTH-TYPE TRANSCRIPTIONAL REGULATOR GADX"/>
    <property type="match status" value="1"/>
</dbReference>
<dbReference type="Pfam" id="PF12833">
    <property type="entry name" value="HTH_18"/>
    <property type="match status" value="1"/>
</dbReference>
<dbReference type="Proteomes" id="UP000595663">
    <property type="component" value="Chromosome"/>
</dbReference>
<dbReference type="Pfam" id="PF12625">
    <property type="entry name" value="Arabinose_bd"/>
    <property type="match status" value="1"/>
</dbReference>
<sequence>MATVDVHYIQAALNCAARKGLETNSLLEELGIERAHLKQAGLRIHGDQMTRLVQTIWSMLSDEFLGCTAHPCKSGAFAFMARHSLNYDSLEAVLAQGIQFYNLFTDDIQMNMQQRDNRVEFEIIFAQPELDPDFFYQEFWMVIWHRYASWVVGKKIPLNQVSFTYSEPDHSSELKHLFPCQHYFSQPSLKFSFSADFLAQPPVRTQRDLSQFLRHSPADLITIPGDEQGFRARIRALLLQQGNEVLQCPSFEALAQQFNISSQTLRRKLKSEGSSYPQIKDEIRRDLAIEKLFSQKLSVSEIAHTLGYSESRSFTRAFKQWTGLTPTSYLQLKR</sequence>
<dbReference type="SUPFAM" id="SSF46689">
    <property type="entry name" value="Homeodomain-like"/>
    <property type="match status" value="1"/>
</dbReference>
<dbReference type="PRINTS" id="PR00032">
    <property type="entry name" value="HTHARAC"/>
</dbReference>
<dbReference type="OrthoDB" id="5582699at2"/>
<gene>
    <name evidence="5" type="ORF">AMJAP_0177</name>
</gene>